<keyword evidence="2" id="KW-1185">Reference proteome</keyword>
<dbReference type="AlphaFoldDB" id="A0A9N9AR24"/>
<evidence type="ECO:0000313" key="2">
    <source>
        <dbReference type="Proteomes" id="UP000789831"/>
    </source>
</evidence>
<protein>
    <submittedName>
        <fullName evidence="1">7614_t:CDS:1</fullName>
    </submittedName>
</protein>
<dbReference type="EMBL" id="CAJVPL010000940">
    <property type="protein sequence ID" value="CAG8541866.1"/>
    <property type="molecule type" value="Genomic_DNA"/>
</dbReference>
<reference evidence="1" key="1">
    <citation type="submission" date="2021-06" db="EMBL/GenBank/DDBJ databases">
        <authorList>
            <person name="Kallberg Y."/>
            <person name="Tangrot J."/>
            <person name="Rosling A."/>
        </authorList>
    </citation>
    <scope>NUCLEOTIDE SEQUENCE</scope>
    <source>
        <strain evidence="1">MT106</strain>
    </source>
</reference>
<dbReference type="Proteomes" id="UP000789831">
    <property type="component" value="Unassembled WGS sequence"/>
</dbReference>
<evidence type="ECO:0000313" key="1">
    <source>
        <dbReference type="EMBL" id="CAG8541866.1"/>
    </source>
</evidence>
<gene>
    <name evidence="1" type="ORF">AGERDE_LOCUS6226</name>
</gene>
<proteinExistence type="predicted"/>
<accession>A0A9N9AR24</accession>
<sequence length="137" mass="15232">MEEKDIFAQNVITGSLEYEDPDKDYEILDTGSEVPGSPTSSATTTSATAAGINNINAEFFDYNFAEVESTWTLSTSETENTDYCYNADNTSIKIEEFDRCVIVDIINNKVQRCINSVSHPIKQLQGTCVCSSHFNFD</sequence>
<organism evidence="1 2">
    <name type="scientific">Ambispora gerdemannii</name>
    <dbReference type="NCBI Taxonomy" id="144530"/>
    <lineage>
        <taxon>Eukaryota</taxon>
        <taxon>Fungi</taxon>
        <taxon>Fungi incertae sedis</taxon>
        <taxon>Mucoromycota</taxon>
        <taxon>Glomeromycotina</taxon>
        <taxon>Glomeromycetes</taxon>
        <taxon>Archaeosporales</taxon>
        <taxon>Ambisporaceae</taxon>
        <taxon>Ambispora</taxon>
    </lineage>
</organism>
<comment type="caution">
    <text evidence="1">The sequence shown here is derived from an EMBL/GenBank/DDBJ whole genome shotgun (WGS) entry which is preliminary data.</text>
</comment>
<name>A0A9N9AR24_9GLOM</name>